<dbReference type="KEGG" id="crq:GCK72_008337"/>
<dbReference type="RefSeq" id="XP_003104990.2">
    <property type="nucleotide sequence ID" value="XM_003104942.2"/>
</dbReference>
<organism evidence="2 3">
    <name type="scientific">Caenorhabditis remanei</name>
    <name type="common">Caenorhabditis vulgaris</name>
    <dbReference type="NCBI Taxonomy" id="31234"/>
    <lineage>
        <taxon>Eukaryota</taxon>
        <taxon>Metazoa</taxon>
        <taxon>Ecdysozoa</taxon>
        <taxon>Nematoda</taxon>
        <taxon>Chromadorea</taxon>
        <taxon>Rhabditida</taxon>
        <taxon>Rhabditina</taxon>
        <taxon>Rhabditomorpha</taxon>
        <taxon>Rhabditoidea</taxon>
        <taxon>Rhabditidae</taxon>
        <taxon>Peloderinae</taxon>
        <taxon>Caenorhabditis</taxon>
    </lineage>
</organism>
<sequence>MDPMRDLSVSDSRSDSSSSPPLTTNGLTAQTLWPQNLGDSSFQFSSMMYNPITSQISSQTNSTSTTPLHPTSSNPFDFSSAQQQYLYQSAAAASYSPWAYQAAYSFPYQGMYGSTADHGGFKAKAN</sequence>
<accession>A0A6A5GZE8</accession>
<name>A0A6A5GZE8_CAERE</name>
<dbReference type="CTD" id="9809450"/>
<reference evidence="2 3" key="1">
    <citation type="submission" date="2019-12" db="EMBL/GenBank/DDBJ databases">
        <title>Chromosome-level assembly of the Caenorhabditis remanei genome.</title>
        <authorList>
            <person name="Teterina A.A."/>
            <person name="Willis J.H."/>
            <person name="Phillips P.C."/>
        </authorList>
    </citation>
    <scope>NUCLEOTIDE SEQUENCE [LARGE SCALE GENOMIC DNA]</scope>
    <source>
        <strain evidence="2 3">PX506</strain>
        <tissue evidence="2">Whole organism</tissue>
    </source>
</reference>
<evidence type="ECO:0000313" key="3">
    <source>
        <dbReference type="Proteomes" id="UP000483820"/>
    </source>
</evidence>
<gene>
    <name evidence="2" type="ORF">GCK72_008337</name>
</gene>
<dbReference type="AlphaFoldDB" id="A0A6A5GZE8"/>
<feature type="compositionally biased region" description="Low complexity" evidence="1">
    <location>
        <begin position="1"/>
        <end position="22"/>
    </location>
</feature>
<evidence type="ECO:0000313" key="2">
    <source>
        <dbReference type="EMBL" id="KAF1760091.1"/>
    </source>
</evidence>
<protein>
    <submittedName>
        <fullName evidence="2">Uncharacterized protein</fullName>
    </submittedName>
</protein>
<evidence type="ECO:0000256" key="1">
    <source>
        <dbReference type="SAM" id="MobiDB-lite"/>
    </source>
</evidence>
<dbReference type="Proteomes" id="UP000483820">
    <property type="component" value="Chromosome III"/>
</dbReference>
<proteinExistence type="predicted"/>
<dbReference type="EMBL" id="WUAV01000003">
    <property type="protein sequence ID" value="KAF1760091.1"/>
    <property type="molecule type" value="Genomic_DNA"/>
</dbReference>
<dbReference type="GeneID" id="9809450"/>
<feature type="region of interest" description="Disordered" evidence="1">
    <location>
        <begin position="55"/>
        <end position="76"/>
    </location>
</feature>
<comment type="caution">
    <text evidence="2">The sequence shown here is derived from an EMBL/GenBank/DDBJ whole genome shotgun (WGS) entry which is preliminary data.</text>
</comment>
<feature type="region of interest" description="Disordered" evidence="1">
    <location>
        <begin position="1"/>
        <end position="31"/>
    </location>
</feature>